<evidence type="ECO:0000256" key="6">
    <source>
        <dbReference type="ARBA" id="ARBA00023136"/>
    </source>
</evidence>
<dbReference type="GO" id="GO:0012505">
    <property type="term" value="C:endomembrane system"/>
    <property type="evidence" value="ECO:0007669"/>
    <property type="project" value="UniProtKB-SubCell"/>
</dbReference>
<feature type="transmembrane region" description="Helical" evidence="7">
    <location>
        <begin position="259"/>
        <end position="279"/>
    </location>
</feature>
<feature type="transmembrane region" description="Helical" evidence="7">
    <location>
        <begin position="291"/>
        <end position="324"/>
    </location>
</feature>
<dbReference type="PANTHER" id="PTHR23514">
    <property type="entry name" value="BYPASS OF STOP CODON PROTEIN 6"/>
    <property type="match status" value="1"/>
</dbReference>
<dbReference type="InterPro" id="IPR051788">
    <property type="entry name" value="MFS_Transporter"/>
</dbReference>
<evidence type="ECO:0000256" key="2">
    <source>
        <dbReference type="ARBA" id="ARBA00008335"/>
    </source>
</evidence>
<protein>
    <recommendedName>
        <fullName evidence="8">Major facilitator superfamily (MFS) profile domain-containing protein</fullName>
    </recommendedName>
</protein>
<reference evidence="9" key="1">
    <citation type="submission" date="2019-04" db="EMBL/GenBank/DDBJ databases">
        <authorList>
            <consortium name="Science for Life Laboratories"/>
        </authorList>
    </citation>
    <scope>NUCLEOTIDE SEQUENCE</scope>
    <source>
        <strain evidence="9">MBLW1</strain>
    </source>
</reference>
<evidence type="ECO:0000256" key="7">
    <source>
        <dbReference type="SAM" id="Phobius"/>
    </source>
</evidence>
<keyword evidence="10" id="KW-1185">Reference proteome</keyword>
<evidence type="ECO:0000259" key="8">
    <source>
        <dbReference type="PROSITE" id="PS50850"/>
    </source>
</evidence>
<dbReference type="GO" id="GO:0022857">
    <property type="term" value="F:transmembrane transporter activity"/>
    <property type="evidence" value="ECO:0007669"/>
    <property type="project" value="InterPro"/>
</dbReference>
<dbReference type="Pfam" id="PF07690">
    <property type="entry name" value="MFS_1"/>
    <property type="match status" value="1"/>
</dbReference>
<dbReference type="GO" id="GO:0016020">
    <property type="term" value="C:membrane"/>
    <property type="evidence" value="ECO:0007669"/>
    <property type="project" value="TreeGrafter"/>
</dbReference>
<dbReference type="PANTHER" id="PTHR23514:SF3">
    <property type="entry name" value="BYPASS OF STOP CODON PROTEIN 6"/>
    <property type="match status" value="1"/>
</dbReference>
<sequence>MANGSDQPSRNDMMLFYASFATLIAAGIGFSVRGTSVLAQWGKQFGFTQLELGEITGVALAGFGIAIFVLSFVADKIGYGRLMALAFLLHVSSAIVTLSAGFVYQSYGKDGAYWCLSIGMWLFALGNGTCEAVINPLTATLFPKNKTHWLNILHAGWPAGMVLGALIGIVFEQIGNIPWEVQIGIFLIPTFVYGFLMLGKAFPKSEVTSSGVPFGQMLITLLSPILLFLFALHALVGYVELGTDSWITNITDKILENGTLAKILFIYTSTLMFVLRFCAGPIVHRISPLGLLFASSIIGATGLYLLSSANSITMCFLAATIYGVGKTFLWPTMLGVVSEQFPKGGALALGISGGIGMLSAGLLGGPGIGYKQDYFASTNLQQTSEASFERYATSQPKSFLPMLGLFPEIRGLDGRKVGILEDEAKTLTSDVEVARESNANPNVLKTLEAEETWWNTVAKPNIETDKAPITASNLFGARQALLYTALVPAAMAVGYLLLMLVFALKGGYKQQHI</sequence>
<keyword evidence="6 7" id="KW-0472">Membrane</keyword>
<evidence type="ECO:0000313" key="10">
    <source>
        <dbReference type="Proteomes" id="UP000464378"/>
    </source>
</evidence>
<feature type="transmembrane region" description="Helical" evidence="7">
    <location>
        <begin position="52"/>
        <end position="73"/>
    </location>
</feature>
<dbReference type="InParanoid" id="A0A6C2YN71"/>
<dbReference type="Proteomes" id="UP000464378">
    <property type="component" value="Chromosome"/>
</dbReference>
<evidence type="ECO:0000256" key="1">
    <source>
        <dbReference type="ARBA" id="ARBA00004127"/>
    </source>
</evidence>
<feature type="transmembrane region" description="Helical" evidence="7">
    <location>
        <begin position="149"/>
        <end position="171"/>
    </location>
</feature>
<dbReference type="EMBL" id="LR593887">
    <property type="protein sequence ID" value="VTS02746.1"/>
    <property type="molecule type" value="Genomic_DNA"/>
</dbReference>
<comment type="similarity">
    <text evidence="2">Belongs to the major facilitator superfamily.</text>
</comment>
<proteinExistence type="inferred from homology"/>
<feature type="transmembrane region" description="Helical" evidence="7">
    <location>
        <begin position="85"/>
        <end position="105"/>
    </location>
</feature>
<keyword evidence="3" id="KW-0813">Transport</keyword>
<gene>
    <name evidence="9" type="ORF">GMBLW1_10740</name>
</gene>
<dbReference type="PROSITE" id="PS50850">
    <property type="entry name" value="MFS"/>
    <property type="match status" value="1"/>
</dbReference>
<dbReference type="InterPro" id="IPR011701">
    <property type="entry name" value="MFS"/>
</dbReference>
<evidence type="ECO:0000256" key="5">
    <source>
        <dbReference type="ARBA" id="ARBA00022989"/>
    </source>
</evidence>
<evidence type="ECO:0000313" key="9">
    <source>
        <dbReference type="EMBL" id="VIP02886.1"/>
    </source>
</evidence>
<evidence type="ECO:0000256" key="3">
    <source>
        <dbReference type="ARBA" id="ARBA00022448"/>
    </source>
</evidence>
<keyword evidence="5 7" id="KW-1133">Transmembrane helix</keyword>
<feature type="transmembrane region" description="Helical" evidence="7">
    <location>
        <begin position="12"/>
        <end position="32"/>
    </location>
</feature>
<dbReference type="RefSeq" id="WP_162658014.1">
    <property type="nucleotide sequence ID" value="NZ_LR593887.1"/>
</dbReference>
<feature type="transmembrane region" description="Helical" evidence="7">
    <location>
        <begin position="344"/>
        <end position="363"/>
    </location>
</feature>
<evidence type="ECO:0000256" key="4">
    <source>
        <dbReference type="ARBA" id="ARBA00022692"/>
    </source>
</evidence>
<comment type="subcellular location">
    <subcellularLocation>
        <location evidence="1">Endomembrane system</location>
        <topology evidence="1">Multi-pass membrane protein</topology>
    </subcellularLocation>
</comment>
<feature type="transmembrane region" description="Helical" evidence="7">
    <location>
        <begin position="111"/>
        <end position="137"/>
    </location>
</feature>
<dbReference type="EMBL" id="LR586016">
    <property type="protein sequence ID" value="VIP02886.1"/>
    <property type="molecule type" value="Genomic_DNA"/>
</dbReference>
<keyword evidence="4 7" id="KW-0812">Transmembrane</keyword>
<accession>A0A6C2YN71</accession>
<dbReference type="KEGG" id="tim:GMBLW1_10740"/>
<feature type="transmembrane region" description="Helical" evidence="7">
    <location>
        <begin position="480"/>
        <end position="504"/>
    </location>
</feature>
<organism evidence="9">
    <name type="scientific">Tuwongella immobilis</name>
    <dbReference type="NCBI Taxonomy" id="692036"/>
    <lineage>
        <taxon>Bacteria</taxon>
        <taxon>Pseudomonadati</taxon>
        <taxon>Planctomycetota</taxon>
        <taxon>Planctomycetia</taxon>
        <taxon>Gemmatales</taxon>
        <taxon>Gemmataceae</taxon>
        <taxon>Tuwongella</taxon>
    </lineage>
</organism>
<feature type="domain" description="Major facilitator superfamily (MFS) profile" evidence="8">
    <location>
        <begin position="15"/>
        <end position="410"/>
    </location>
</feature>
<feature type="transmembrane region" description="Helical" evidence="7">
    <location>
        <begin position="214"/>
        <end position="239"/>
    </location>
</feature>
<dbReference type="AlphaFoldDB" id="A0A6C2YN71"/>
<feature type="transmembrane region" description="Helical" evidence="7">
    <location>
        <begin position="183"/>
        <end position="202"/>
    </location>
</feature>
<dbReference type="InterPro" id="IPR020846">
    <property type="entry name" value="MFS_dom"/>
</dbReference>
<dbReference type="Gene3D" id="1.20.1250.20">
    <property type="entry name" value="MFS general substrate transporter like domains"/>
    <property type="match status" value="2"/>
</dbReference>
<dbReference type="FunCoup" id="A0A6C2YN71">
    <property type="interactions" value="49"/>
</dbReference>
<dbReference type="InterPro" id="IPR036259">
    <property type="entry name" value="MFS_trans_sf"/>
</dbReference>
<dbReference type="SUPFAM" id="SSF103473">
    <property type="entry name" value="MFS general substrate transporter"/>
    <property type="match status" value="1"/>
</dbReference>
<name>A0A6C2YN71_9BACT</name>